<dbReference type="NCBIfam" id="NF005559">
    <property type="entry name" value="PRK07231.1"/>
    <property type="match status" value="1"/>
</dbReference>
<evidence type="ECO:0008006" key="5">
    <source>
        <dbReference type="Google" id="ProtNLM"/>
    </source>
</evidence>
<dbReference type="PANTHER" id="PTHR43639:SF1">
    <property type="entry name" value="SHORT-CHAIN DEHYDROGENASE_REDUCTASE FAMILY PROTEIN"/>
    <property type="match status" value="1"/>
</dbReference>
<dbReference type="Proteomes" id="UP000013827">
    <property type="component" value="Unassembled WGS sequence"/>
</dbReference>
<name>A0A0D3KL39_EMIH1</name>
<dbReference type="SUPFAM" id="SSF51735">
    <property type="entry name" value="NAD(P)-binding Rossmann-fold domains"/>
    <property type="match status" value="1"/>
</dbReference>
<dbReference type="InterPro" id="IPR036291">
    <property type="entry name" value="NAD(P)-bd_dom_sf"/>
</dbReference>
<dbReference type="STRING" id="2903.R1FSM6"/>
<organism evidence="3 4">
    <name type="scientific">Emiliania huxleyi (strain CCMP1516)</name>
    <dbReference type="NCBI Taxonomy" id="280463"/>
    <lineage>
        <taxon>Eukaryota</taxon>
        <taxon>Haptista</taxon>
        <taxon>Haptophyta</taxon>
        <taxon>Prymnesiophyceae</taxon>
        <taxon>Isochrysidales</taxon>
        <taxon>Noelaerhabdaceae</taxon>
        <taxon>Emiliania</taxon>
    </lineage>
</organism>
<sequence length="251" mass="25517">MAATSPVMLVTGGSRGIGAAICRRAAAAGYNVIINFSGRSDAAETTAAAVRAAGQRALTVQGNMGQEEDIRALFSAAHQEFGKLDVLVNNAGITGGKSRVEDVDRHTLEQVAAVNIVGPVLCSREAVRRMSTRRGGSGGVIINVSSRAGALGGGGEWIHYAMSKGALDTLTRGLAVECAEDGIRVAGVAPGIIDTDLHADAGDPERAARMAGGIPLKRPGSPEEVADAVVWLATDAASYVTGATLDVAGGR</sequence>
<dbReference type="Pfam" id="PF13561">
    <property type="entry name" value="adh_short_C2"/>
    <property type="match status" value="1"/>
</dbReference>
<evidence type="ECO:0000256" key="1">
    <source>
        <dbReference type="ARBA" id="ARBA00006484"/>
    </source>
</evidence>
<keyword evidence="2" id="KW-0560">Oxidoreductase</keyword>
<accession>A0A0D3KL39</accession>
<evidence type="ECO:0000256" key="2">
    <source>
        <dbReference type="ARBA" id="ARBA00023002"/>
    </source>
</evidence>
<protein>
    <recommendedName>
        <fullName evidence="5">Glucose 1-dehydrogenase</fullName>
    </recommendedName>
</protein>
<dbReference type="HOGENOM" id="CLU_010194_1_3_1"/>
<dbReference type="Gene3D" id="3.40.50.720">
    <property type="entry name" value="NAD(P)-binding Rossmann-like Domain"/>
    <property type="match status" value="1"/>
</dbReference>
<proteinExistence type="inferred from homology"/>
<dbReference type="EnsemblProtists" id="EOD36474">
    <property type="protein sequence ID" value="EOD36474"/>
    <property type="gene ID" value="EMIHUDRAFT_440537"/>
</dbReference>
<dbReference type="eggNOG" id="KOG0725">
    <property type="taxonomic scope" value="Eukaryota"/>
</dbReference>
<dbReference type="FunFam" id="3.40.50.720:FF:000084">
    <property type="entry name" value="Short-chain dehydrogenase reductase"/>
    <property type="match status" value="1"/>
</dbReference>
<dbReference type="RefSeq" id="XP_005788903.1">
    <property type="nucleotide sequence ID" value="XM_005788846.1"/>
</dbReference>
<dbReference type="PaxDb" id="2903-EOD36474"/>
<dbReference type="CDD" id="cd05233">
    <property type="entry name" value="SDR_c"/>
    <property type="match status" value="1"/>
</dbReference>
<reference evidence="4" key="1">
    <citation type="journal article" date="2013" name="Nature">
        <title>Pan genome of the phytoplankton Emiliania underpins its global distribution.</title>
        <authorList>
            <person name="Read B.A."/>
            <person name="Kegel J."/>
            <person name="Klute M.J."/>
            <person name="Kuo A."/>
            <person name="Lefebvre S.C."/>
            <person name="Maumus F."/>
            <person name="Mayer C."/>
            <person name="Miller J."/>
            <person name="Monier A."/>
            <person name="Salamov A."/>
            <person name="Young J."/>
            <person name="Aguilar M."/>
            <person name="Claverie J.M."/>
            <person name="Frickenhaus S."/>
            <person name="Gonzalez K."/>
            <person name="Herman E.K."/>
            <person name="Lin Y.C."/>
            <person name="Napier J."/>
            <person name="Ogata H."/>
            <person name="Sarno A.F."/>
            <person name="Shmutz J."/>
            <person name="Schroeder D."/>
            <person name="de Vargas C."/>
            <person name="Verret F."/>
            <person name="von Dassow P."/>
            <person name="Valentin K."/>
            <person name="Van de Peer Y."/>
            <person name="Wheeler G."/>
            <person name="Dacks J.B."/>
            <person name="Delwiche C.F."/>
            <person name="Dyhrman S.T."/>
            <person name="Glockner G."/>
            <person name="John U."/>
            <person name="Richards T."/>
            <person name="Worden A.Z."/>
            <person name="Zhang X."/>
            <person name="Grigoriev I.V."/>
            <person name="Allen A.E."/>
            <person name="Bidle K."/>
            <person name="Borodovsky M."/>
            <person name="Bowler C."/>
            <person name="Brownlee C."/>
            <person name="Cock J.M."/>
            <person name="Elias M."/>
            <person name="Gladyshev V.N."/>
            <person name="Groth M."/>
            <person name="Guda C."/>
            <person name="Hadaegh A."/>
            <person name="Iglesias-Rodriguez M.D."/>
            <person name="Jenkins J."/>
            <person name="Jones B.M."/>
            <person name="Lawson T."/>
            <person name="Leese F."/>
            <person name="Lindquist E."/>
            <person name="Lobanov A."/>
            <person name="Lomsadze A."/>
            <person name="Malik S.B."/>
            <person name="Marsh M.E."/>
            <person name="Mackinder L."/>
            <person name="Mock T."/>
            <person name="Mueller-Roeber B."/>
            <person name="Pagarete A."/>
            <person name="Parker M."/>
            <person name="Probert I."/>
            <person name="Quesneville H."/>
            <person name="Raines C."/>
            <person name="Rensing S.A."/>
            <person name="Riano-Pachon D.M."/>
            <person name="Richier S."/>
            <person name="Rokitta S."/>
            <person name="Shiraiwa Y."/>
            <person name="Soanes D.M."/>
            <person name="van der Giezen M."/>
            <person name="Wahlund T.M."/>
            <person name="Williams B."/>
            <person name="Wilson W."/>
            <person name="Wolfe G."/>
            <person name="Wurch L.L."/>
        </authorList>
    </citation>
    <scope>NUCLEOTIDE SEQUENCE</scope>
</reference>
<comment type="similarity">
    <text evidence="1">Belongs to the short-chain dehydrogenases/reductases (SDR) family.</text>
</comment>
<evidence type="ECO:0000313" key="4">
    <source>
        <dbReference type="Proteomes" id="UP000013827"/>
    </source>
</evidence>
<dbReference type="PRINTS" id="PR00080">
    <property type="entry name" value="SDRFAMILY"/>
</dbReference>
<dbReference type="GeneID" id="17281744"/>
<dbReference type="PRINTS" id="PR00081">
    <property type="entry name" value="GDHRDH"/>
</dbReference>
<dbReference type="KEGG" id="ehx:EMIHUDRAFT_440537"/>
<reference evidence="3" key="2">
    <citation type="submission" date="2024-10" db="UniProtKB">
        <authorList>
            <consortium name="EnsemblProtists"/>
        </authorList>
    </citation>
    <scope>IDENTIFICATION</scope>
</reference>
<dbReference type="PANTHER" id="PTHR43639">
    <property type="entry name" value="OXIDOREDUCTASE, SHORT-CHAIN DEHYDROGENASE/REDUCTASE FAMILY (AFU_ORTHOLOGUE AFUA_5G02870)"/>
    <property type="match status" value="1"/>
</dbReference>
<keyword evidence="4" id="KW-1185">Reference proteome</keyword>
<evidence type="ECO:0000313" key="3">
    <source>
        <dbReference type="EnsemblProtists" id="EOD36474"/>
    </source>
</evidence>
<dbReference type="InterPro" id="IPR002347">
    <property type="entry name" value="SDR_fam"/>
</dbReference>
<dbReference type="AlphaFoldDB" id="A0A0D3KL39"/>
<dbReference type="GO" id="GO:0016491">
    <property type="term" value="F:oxidoreductase activity"/>
    <property type="evidence" value="ECO:0007669"/>
    <property type="project" value="UniProtKB-KW"/>
</dbReference>